<proteinExistence type="predicted"/>
<reference evidence="2 3" key="1">
    <citation type="journal article" date="2012" name="New Phytol.">
        <title>Insight into trade-off between wood decay and parasitism from the genome of a fungal forest pathogen.</title>
        <authorList>
            <person name="Olson A."/>
            <person name="Aerts A."/>
            <person name="Asiegbu F."/>
            <person name="Belbahri L."/>
            <person name="Bouzid O."/>
            <person name="Broberg A."/>
            <person name="Canback B."/>
            <person name="Coutinho P.M."/>
            <person name="Cullen D."/>
            <person name="Dalman K."/>
            <person name="Deflorio G."/>
            <person name="van Diepen L.T."/>
            <person name="Dunand C."/>
            <person name="Duplessis S."/>
            <person name="Durling M."/>
            <person name="Gonthier P."/>
            <person name="Grimwood J."/>
            <person name="Fossdal C.G."/>
            <person name="Hansson D."/>
            <person name="Henrissat B."/>
            <person name="Hietala A."/>
            <person name="Himmelstrand K."/>
            <person name="Hoffmeister D."/>
            <person name="Hogberg N."/>
            <person name="James T.Y."/>
            <person name="Karlsson M."/>
            <person name="Kohler A."/>
            <person name="Kues U."/>
            <person name="Lee Y.H."/>
            <person name="Lin Y.C."/>
            <person name="Lind M."/>
            <person name="Lindquist E."/>
            <person name="Lombard V."/>
            <person name="Lucas S."/>
            <person name="Lunden K."/>
            <person name="Morin E."/>
            <person name="Murat C."/>
            <person name="Park J."/>
            <person name="Raffaello T."/>
            <person name="Rouze P."/>
            <person name="Salamov A."/>
            <person name="Schmutz J."/>
            <person name="Solheim H."/>
            <person name="Stahlberg J."/>
            <person name="Velez H."/>
            <person name="de Vries R.P."/>
            <person name="Wiebenga A."/>
            <person name="Woodward S."/>
            <person name="Yakovlev I."/>
            <person name="Garbelotto M."/>
            <person name="Martin F."/>
            <person name="Grigoriev I.V."/>
            <person name="Stenlid J."/>
        </authorList>
    </citation>
    <scope>NUCLEOTIDE SEQUENCE [LARGE SCALE GENOMIC DNA]</scope>
    <source>
        <strain evidence="2 3">TC 32-1</strain>
    </source>
</reference>
<dbReference type="KEGG" id="hir:HETIRDRAFT_325808"/>
<gene>
    <name evidence="2" type="ORF">HETIRDRAFT_325808</name>
</gene>
<evidence type="ECO:0000313" key="2">
    <source>
        <dbReference type="EMBL" id="ETW78349.1"/>
    </source>
</evidence>
<dbReference type="GeneID" id="20671180"/>
<keyword evidence="3" id="KW-1185">Reference proteome</keyword>
<feature type="compositionally biased region" description="Polar residues" evidence="1">
    <location>
        <begin position="10"/>
        <end position="19"/>
    </location>
</feature>
<dbReference type="AlphaFoldDB" id="W4JY27"/>
<evidence type="ECO:0000256" key="1">
    <source>
        <dbReference type="SAM" id="MobiDB-lite"/>
    </source>
</evidence>
<organism evidence="2 3">
    <name type="scientific">Heterobasidion irregulare (strain TC 32-1)</name>
    <dbReference type="NCBI Taxonomy" id="747525"/>
    <lineage>
        <taxon>Eukaryota</taxon>
        <taxon>Fungi</taxon>
        <taxon>Dikarya</taxon>
        <taxon>Basidiomycota</taxon>
        <taxon>Agaricomycotina</taxon>
        <taxon>Agaricomycetes</taxon>
        <taxon>Russulales</taxon>
        <taxon>Bondarzewiaceae</taxon>
        <taxon>Heterobasidion</taxon>
        <taxon>Heterobasidion annosum species complex</taxon>
    </lineage>
</organism>
<dbReference type="Proteomes" id="UP000030671">
    <property type="component" value="Unassembled WGS sequence"/>
</dbReference>
<dbReference type="EMBL" id="KI925462">
    <property type="protein sequence ID" value="ETW78349.1"/>
    <property type="molecule type" value="Genomic_DNA"/>
</dbReference>
<sequence>MRSHGRGSMAQAQTTQGIQHTPWRMSEVEAIQTNTSIFNNGGSVKCSAAAQPFAEGVLASIAGPSTSRIPPVPASTQASAKAQILGKAVATKRTMPPGDGPWICHVEGQEYARYWEMLRHKETTKGHDEYKGPCICVCGAEFTRPDAMSRHYKRSCPLRCRPSSHRR</sequence>
<evidence type="ECO:0000313" key="3">
    <source>
        <dbReference type="Proteomes" id="UP000030671"/>
    </source>
</evidence>
<dbReference type="HOGENOM" id="CLU_109019_0_0_1"/>
<dbReference type="RefSeq" id="XP_009550327.1">
    <property type="nucleotide sequence ID" value="XM_009552032.1"/>
</dbReference>
<protein>
    <recommendedName>
        <fullName evidence="4">C2H2-type domain-containing protein</fullName>
    </recommendedName>
</protein>
<feature type="region of interest" description="Disordered" evidence="1">
    <location>
        <begin position="1"/>
        <end position="23"/>
    </location>
</feature>
<name>W4JY27_HETIT</name>
<accession>W4JY27</accession>
<dbReference type="Gene3D" id="3.30.160.60">
    <property type="entry name" value="Classic Zinc Finger"/>
    <property type="match status" value="1"/>
</dbReference>
<dbReference type="InParanoid" id="W4JY27"/>
<evidence type="ECO:0008006" key="4">
    <source>
        <dbReference type="Google" id="ProtNLM"/>
    </source>
</evidence>